<name>A0AA38G9J7_TAXCH</name>
<feature type="non-terminal residue" evidence="1">
    <location>
        <position position="1"/>
    </location>
</feature>
<comment type="caution">
    <text evidence="1">The sequence shown here is derived from an EMBL/GenBank/DDBJ whole genome shotgun (WGS) entry which is preliminary data.</text>
</comment>
<sequence>RRHDQNEVSSSNNGVASGFPLDKEQFQNYIHQLEAMTYFDENPILSAEGEVILVDVE</sequence>
<organism evidence="1 2">
    <name type="scientific">Taxus chinensis</name>
    <name type="common">Chinese yew</name>
    <name type="synonym">Taxus wallichiana var. chinensis</name>
    <dbReference type="NCBI Taxonomy" id="29808"/>
    <lineage>
        <taxon>Eukaryota</taxon>
        <taxon>Viridiplantae</taxon>
        <taxon>Streptophyta</taxon>
        <taxon>Embryophyta</taxon>
        <taxon>Tracheophyta</taxon>
        <taxon>Spermatophyta</taxon>
        <taxon>Pinopsida</taxon>
        <taxon>Pinidae</taxon>
        <taxon>Conifers II</taxon>
        <taxon>Cupressales</taxon>
        <taxon>Taxaceae</taxon>
        <taxon>Taxus</taxon>
    </lineage>
</organism>
<proteinExistence type="predicted"/>
<gene>
    <name evidence="1" type="ORF">KI387_019239</name>
</gene>
<keyword evidence="2" id="KW-1185">Reference proteome</keyword>
<protein>
    <submittedName>
        <fullName evidence="1">Uncharacterized protein</fullName>
    </submittedName>
</protein>
<evidence type="ECO:0000313" key="1">
    <source>
        <dbReference type="EMBL" id="KAH9317470.1"/>
    </source>
</evidence>
<dbReference type="AlphaFoldDB" id="A0AA38G9J7"/>
<evidence type="ECO:0000313" key="2">
    <source>
        <dbReference type="Proteomes" id="UP000824469"/>
    </source>
</evidence>
<accession>A0AA38G9J7</accession>
<reference evidence="1 2" key="1">
    <citation type="journal article" date="2021" name="Nat. Plants">
        <title>The Taxus genome provides insights into paclitaxel biosynthesis.</title>
        <authorList>
            <person name="Xiong X."/>
            <person name="Gou J."/>
            <person name="Liao Q."/>
            <person name="Li Y."/>
            <person name="Zhou Q."/>
            <person name="Bi G."/>
            <person name="Li C."/>
            <person name="Du R."/>
            <person name="Wang X."/>
            <person name="Sun T."/>
            <person name="Guo L."/>
            <person name="Liang H."/>
            <person name="Lu P."/>
            <person name="Wu Y."/>
            <person name="Zhang Z."/>
            <person name="Ro D.K."/>
            <person name="Shang Y."/>
            <person name="Huang S."/>
            <person name="Yan J."/>
        </authorList>
    </citation>
    <scope>NUCLEOTIDE SEQUENCE [LARGE SCALE GENOMIC DNA]</scope>
    <source>
        <strain evidence="1">Ta-2019</strain>
    </source>
</reference>
<dbReference type="Proteomes" id="UP000824469">
    <property type="component" value="Unassembled WGS sequence"/>
</dbReference>
<dbReference type="EMBL" id="JAHRHJ020000004">
    <property type="protein sequence ID" value="KAH9317470.1"/>
    <property type="molecule type" value="Genomic_DNA"/>
</dbReference>